<dbReference type="AlphaFoldDB" id="A0A8J6NNQ5"/>
<dbReference type="SUPFAM" id="SSF53187">
    <property type="entry name" value="Zn-dependent exopeptidases"/>
    <property type="match status" value="1"/>
</dbReference>
<dbReference type="InterPro" id="IPR031489">
    <property type="entry name" value="Peptidase_M99"/>
</dbReference>
<dbReference type="Proteomes" id="UP000603434">
    <property type="component" value="Unassembled WGS sequence"/>
</dbReference>
<reference evidence="3 4" key="1">
    <citation type="submission" date="2020-08" db="EMBL/GenBank/DDBJ databases">
        <title>Bridging the membrane lipid divide: bacteria of the FCB group superphylum have the potential to synthesize archaeal ether lipids.</title>
        <authorList>
            <person name="Villanueva L."/>
            <person name="Von Meijenfeldt F.A.B."/>
            <person name="Westbye A.B."/>
            <person name="Yadav S."/>
            <person name="Hopmans E.C."/>
            <person name="Dutilh B.E."/>
            <person name="Sinninghe Damste J.S."/>
        </authorList>
    </citation>
    <scope>NUCLEOTIDE SEQUENCE [LARGE SCALE GENOMIC DNA]</scope>
    <source>
        <strain evidence="3">NIOZ-UU30</strain>
    </source>
</reference>
<protein>
    <recommendedName>
        <fullName evidence="2">D,L-carboxypeptidase peptidase domain-containing protein</fullName>
    </recommendedName>
</protein>
<dbReference type="CDD" id="cd06243">
    <property type="entry name" value="M14_CP_Csd4-like"/>
    <property type="match status" value="1"/>
</dbReference>
<feature type="domain" description="D,L-carboxypeptidase peptidase" evidence="2">
    <location>
        <begin position="62"/>
        <end position="280"/>
    </location>
</feature>
<feature type="transmembrane region" description="Helical" evidence="1">
    <location>
        <begin position="12"/>
        <end position="34"/>
    </location>
</feature>
<evidence type="ECO:0000313" key="3">
    <source>
        <dbReference type="EMBL" id="MBC8362385.1"/>
    </source>
</evidence>
<keyword evidence="1" id="KW-1133">Transmembrane helix</keyword>
<evidence type="ECO:0000313" key="4">
    <source>
        <dbReference type="Proteomes" id="UP000603434"/>
    </source>
</evidence>
<gene>
    <name evidence="3" type="ORF">H8E23_13415</name>
</gene>
<organism evidence="3 4">
    <name type="scientific">Candidatus Desulfatibia profunda</name>
    <dbReference type="NCBI Taxonomy" id="2841695"/>
    <lineage>
        <taxon>Bacteria</taxon>
        <taxon>Pseudomonadati</taxon>
        <taxon>Thermodesulfobacteriota</taxon>
        <taxon>Desulfobacteria</taxon>
        <taxon>Desulfobacterales</taxon>
        <taxon>Desulfobacterales incertae sedis</taxon>
        <taxon>Candidatus Desulfatibia</taxon>
    </lineage>
</organism>
<dbReference type="Gene3D" id="3.40.630.10">
    <property type="entry name" value="Zn peptidases"/>
    <property type="match status" value="1"/>
</dbReference>
<name>A0A8J6NNQ5_9BACT</name>
<proteinExistence type="predicted"/>
<accession>A0A8J6NNQ5</accession>
<evidence type="ECO:0000259" key="2">
    <source>
        <dbReference type="Pfam" id="PF17033"/>
    </source>
</evidence>
<sequence length="615" mass="69380">MFFARINRAGFNSVITVQIIAFVIVVVLVLPGLARAQKRIHSAFFEGTDYELNVYRIYGKEPGKTLLLIGGIQGDEPGGYLSVDHYADISLAKGNLIVVPRANFRSIVVNRRKINDDMNRKFAKDTRANYETKIVAILKKLIAESDCLLNSHDGSGFFSEKWEGPDRNPKLYGQSIIADCETYLNPRNNHTLDLGEMARFVCRQINQKIINPHYHFHFNNHRTEEKTTRHKEQRKSATHYALYTCGIPAFGIETSKSLPLEDKVRHHNLAINAFMERFGIVPETPGINLDRPVLNYLVVSVNDFLPTVVKDRQSLSVNAGDTIMVSHIEANYERGLSVDIAGHGTVNDIRKKVRITDPTEIIVRKDYYPCGKIDIKIGGGGETLSTDVAVSAKPKPESGLLFYKIKINGDERIFQNYEHVKLVKGDHVEIVDVISNMGDSSDFAVNLKGYVGDSLNNTGEDRGYVIHTGRDLWERYSLEKKGKYYQVVVTKGQDLVGKLFLDLEDPVLKYIVLGTRDGEMRCLTPGDTAFVNNDTPLKLYDVHTNVIRNLGVKAFIAGFGSFRQPVDIDKPIMLNNLSNSTESKTSCCYRIEIEREKIFLGFVVLNFSQEMHHEK</sequence>
<keyword evidence="1" id="KW-0812">Transmembrane</keyword>
<evidence type="ECO:0000256" key="1">
    <source>
        <dbReference type="SAM" id="Phobius"/>
    </source>
</evidence>
<dbReference type="Pfam" id="PF17033">
    <property type="entry name" value="Peptidase_M99"/>
    <property type="match status" value="1"/>
</dbReference>
<keyword evidence="1" id="KW-0472">Membrane</keyword>
<comment type="caution">
    <text evidence="3">The sequence shown here is derived from an EMBL/GenBank/DDBJ whole genome shotgun (WGS) entry which is preliminary data.</text>
</comment>
<dbReference type="EMBL" id="JACNJH010000186">
    <property type="protein sequence ID" value="MBC8362385.1"/>
    <property type="molecule type" value="Genomic_DNA"/>
</dbReference>